<reference evidence="2 3" key="1">
    <citation type="submission" date="2020-11" db="EMBL/GenBank/DDBJ databases">
        <authorList>
            <person name="Wallbank WR R."/>
            <person name="Pardo Diaz C."/>
            <person name="Kozak K."/>
            <person name="Martin S."/>
            <person name="Jiggins C."/>
            <person name="Moest M."/>
            <person name="Warren A I."/>
            <person name="Generalovic N T."/>
            <person name="Byers J.R.P. K."/>
            <person name="Montejo-Kovacevich G."/>
            <person name="Yen C E."/>
        </authorList>
    </citation>
    <scope>NUCLEOTIDE SEQUENCE [LARGE SCALE GENOMIC DNA]</scope>
</reference>
<proteinExistence type="predicted"/>
<protein>
    <submittedName>
        <fullName evidence="2">Uncharacterized protein</fullName>
    </submittedName>
</protein>
<gene>
    <name evidence="2" type="ORF">HERILL_LOCUS78</name>
</gene>
<evidence type="ECO:0000256" key="1">
    <source>
        <dbReference type="SAM" id="MobiDB-lite"/>
    </source>
</evidence>
<name>A0A7R8YL28_HERIL</name>
<keyword evidence="3" id="KW-1185">Reference proteome</keyword>
<dbReference type="EMBL" id="LR899009">
    <property type="protein sequence ID" value="CAD7076678.1"/>
    <property type="molecule type" value="Genomic_DNA"/>
</dbReference>
<dbReference type="InParanoid" id="A0A7R8YL28"/>
<accession>A0A7R8YL28</accession>
<dbReference type="AlphaFoldDB" id="A0A7R8YL28"/>
<evidence type="ECO:0000313" key="3">
    <source>
        <dbReference type="Proteomes" id="UP000594454"/>
    </source>
</evidence>
<feature type="region of interest" description="Disordered" evidence="1">
    <location>
        <begin position="39"/>
        <end position="65"/>
    </location>
</feature>
<sequence>MDNLKALLGPLRKASLGSHHHQQVNVEKLGQDHRTTTFGLLQPRNTQNECDAAGRPSNTSDNKRQRVDSDAYFYLMWRS</sequence>
<feature type="compositionally biased region" description="Polar residues" evidence="1">
    <location>
        <begin position="39"/>
        <end position="49"/>
    </location>
</feature>
<organism evidence="2 3">
    <name type="scientific">Hermetia illucens</name>
    <name type="common">Black soldier fly</name>
    <dbReference type="NCBI Taxonomy" id="343691"/>
    <lineage>
        <taxon>Eukaryota</taxon>
        <taxon>Metazoa</taxon>
        <taxon>Ecdysozoa</taxon>
        <taxon>Arthropoda</taxon>
        <taxon>Hexapoda</taxon>
        <taxon>Insecta</taxon>
        <taxon>Pterygota</taxon>
        <taxon>Neoptera</taxon>
        <taxon>Endopterygota</taxon>
        <taxon>Diptera</taxon>
        <taxon>Brachycera</taxon>
        <taxon>Stratiomyomorpha</taxon>
        <taxon>Stratiomyidae</taxon>
        <taxon>Hermetiinae</taxon>
        <taxon>Hermetia</taxon>
    </lineage>
</organism>
<evidence type="ECO:0000313" key="2">
    <source>
        <dbReference type="EMBL" id="CAD7076678.1"/>
    </source>
</evidence>
<dbReference type="Proteomes" id="UP000594454">
    <property type="component" value="Chromosome 1"/>
</dbReference>